<sequence>MDSMTAEPTSSSTPKGKPVIRIQNLHKQFGDQVVLKDFNLEMYENENLVLMGKSGSGKSVMIKCLVGLMEPDSGTIEVLGQDITKLDRTQMDELRAEIGFLFQGSALYDSMTVRENLEFPLRRHTKRMNIKDTDELVLEALENVGLARTIDLMPNELSGGMQRRIALARALILKPKIIIYDEPTTGLDPITAKEIIELMTSVQKRYKTSSMIITHDVDCARVISHRMILLLDGTNYAQGTFEELSTSEDPRIRAFFK</sequence>
<dbReference type="Proteomes" id="UP001148482">
    <property type="component" value="Unassembled WGS sequence"/>
</dbReference>
<evidence type="ECO:0000259" key="4">
    <source>
        <dbReference type="PROSITE" id="PS50893"/>
    </source>
</evidence>
<comment type="caution">
    <text evidence="5">The sequence shown here is derived from an EMBL/GenBank/DDBJ whole genome shotgun (WGS) entry which is preliminary data.</text>
</comment>
<dbReference type="SUPFAM" id="SSF52540">
    <property type="entry name" value="P-loop containing nucleoside triphosphate hydrolases"/>
    <property type="match status" value="1"/>
</dbReference>
<evidence type="ECO:0000256" key="2">
    <source>
        <dbReference type="ARBA" id="ARBA00022741"/>
    </source>
</evidence>
<dbReference type="GO" id="GO:0016887">
    <property type="term" value="F:ATP hydrolysis activity"/>
    <property type="evidence" value="ECO:0007669"/>
    <property type="project" value="InterPro"/>
</dbReference>
<keyword evidence="6" id="KW-1185">Reference proteome</keyword>
<dbReference type="PANTHER" id="PTHR43023:SF6">
    <property type="entry name" value="INTERMEMBRANE PHOSPHOLIPID TRANSPORT SYSTEM ATP-BINDING PROTEIN MLAF"/>
    <property type="match status" value="1"/>
</dbReference>
<dbReference type="InterPro" id="IPR003593">
    <property type="entry name" value="AAA+_ATPase"/>
</dbReference>
<evidence type="ECO:0000256" key="3">
    <source>
        <dbReference type="ARBA" id="ARBA00022840"/>
    </source>
</evidence>
<reference evidence="5" key="1">
    <citation type="submission" date="2022-11" db="EMBL/GenBank/DDBJ databases">
        <title>Salinimicrobium profundisediminis sp. nov., isolated from deep-sea sediment of the Mariana Trench.</title>
        <authorList>
            <person name="Fu H."/>
        </authorList>
    </citation>
    <scope>NUCLEOTIDE SEQUENCE</scope>
    <source>
        <strain evidence="5">MT39</strain>
    </source>
</reference>
<proteinExistence type="predicted"/>
<protein>
    <submittedName>
        <fullName evidence="5">ATP-binding cassette domain-containing protein</fullName>
    </submittedName>
</protein>
<accession>A0A9X3I3A2</accession>
<feature type="domain" description="ABC transporter" evidence="4">
    <location>
        <begin position="20"/>
        <end position="257"/>
    </location>
</feature>
<dbReference type="InterPro" id="IPR003439">
    <property type="entry name" value="ABC_transporter-like_ATP-bd"/>
</dbReference>
<dbReference type="Pfam" id="PF00005">
    <property type="entry name" value="ABC_tran"/>
    <property type="match status" value="1"/>
</dbReference>
<dbReference type="InterPro" id="IPR017871">
    <property type="entry name" value="ABC_transporter-like_CS"/>
</dbReference>
<gene>
    <name evidence="5" type="ORF">OQ279_16600</name>
</gene>
<organism evidence="5 6">
    <name type="scientific">Salinimicrobium profundisediminis</name>
    <dbReference type="NCBI Taxonomy" id="2994553"/>
    <lineage>
        <taxon>Bacteria</taxon>
        <taxon>Pseudomonadati</taxon>
        <taxon>Bacteroidota</taxon>
        <taxon>Flavobacteriia</taxon>
        <taxon>Flavobacteriales</taxon>
        <taxon>Flavobacteriaceae</taxon>
        <taxon>Salinimicrobium</taxon>
    </lineage>
</organism>
<dbReference type="SMART" id="SM00382">
    <property type="entry name" value="AAA"/>
    <property type="match status" value="1"/>
</dbReference>
<evidence type="ECO:0000313" key="6">
    <source>
        <dbReference type="Proteomes" id="UP001148482"/>
    </source>
</evidence>
<dbReference type="InterPro" id="IPR027417">
    <property type="entry name" value="P-loop_NTPase"/>
</dbReference>
<name>A0A9X3I3A2_9FLAO</name>
<dbReference type="GO" id="GO:0005524">
    <property type="term" value="F:ATP binding"/>
    <property type="evidence" value="ECO:0007669"/>
    <property type="project" value="UniProtKB-KW"/>
</dbReference>
<dbReference type="AlphaFoldDB" id="A0A9X3I3A2"/>
<dbReference type="PROSITE" id="PS00211">
    <property type="entry name" value="ABC_TRANSPORTER_1"/>
    <property type="match status" value="1"/>
</dbReference>
<dbReference type="PROSITE" id="PS50893">
    <property type="entry name" value="ABC_TRANSPORTER_2"/>
    <property type="match status" value="1"/>
</dbReference>
<keyword evidence="2" id="KW-0547">Nucleotide-binding</keyword>
<keyword evidence="3 5" id="KW-0067">ATP-binding</keyword>
<keyword evidence="1" id="KW-0813">Transport</keyword>
<evidence type="ECO:0000256" key="1">
    <source>
        <dbReference type="ARBA" id="ARBA00022448"/>
    </source>
</evidence>
<dbReference type="PANTHER" id="PTHR43023">
    <property type="entry name" value="PROTEIN TRIGALACTOSYLDIACYLGLYCEROL 3, CHLOROPLASTIC"/>
    <property type="match status" value="1"/>
</dbReference>
<dbReference type="Gene3D" id="3.40.50.300">
    <property type="entry name" value="P-loop containing nucleotide triphosphate hydrolases"/>
    <property type="match status" value="1"/>
</dbReference>
<dbReference type="EMBL" id="JAPJDA010000036">
    <property type="protein sequence ID" value="MCX2839767.1"/>
    <property type="molecule type" value="Genomic_DNA"/>
</dbReference>
<evidence type="ECO:0000313" key="5">
    <source>
        <dbReference type="EMBL" id="MCX2839767.1"/>
    </source>
</evidence>